<dbReference type="InterPro" id="IPR033762">
    <property type="entry name" value="MCM_OB"/>
</dbReference>
<dbReference type="GO" id="GO:0000727">
    <property type="term" value="P:double-strand break repair via break-induced replication"/>
    <property type="evidence" value="ECO:0007669"/>
    <property type="project" value="TreeGrafter"/>
</dbReference>
<evidence type="ECO:0000313" key="8">
    <source>
        <dbReference type="WBParaSite" id="SMRG1_38850.1"/>
    </source>
</evidence>
<dbReference type="GO" id="GO:0005634">
    <property type="term" value="C:nucleus"/>
    <property type="evidence" value="ECO:0007669"/>
    <property type="project" value="InterPro"/>
</dbReference>
<dbReference type="Gene3D" id="3.40.50.300">
    <property type="entry name" value="P-loop containing nucleotide triphosphate hydrolases"/>
    <property type="match status" value="1"/>
</dbReference>
<dbReference type="Pfam" id="PF00493">
    <property type="entry name" value="MCM"/>
    <property type="match status" value="1"/>
</dbReference>
<organism evidence="7 8">
    <name type="scientific">Schistosoma margrebowiei</name>
    <dbReference type="NCBI Taxonomy" id="48269"/>
    <lineage>
        <taxon>Eukaryota</taxon>
        <taxon>Metazoa</taxon>
        <taxon>Spiralia</taxon>
        <taxon>Lophotrochozoa</taxon>
        <taxon>Platyhelminthes</taxon>
        <taxon>Trematoda</taxon>
        <taxon>Digenea</taxon>
        <taxon>Strigeidida</taxon>
        <taxon>Schistosomatoidea</taxon>
        <taxon>Schistosomatidae</taxon>
        <taxon>Schistosoma</taxon>
    </lineage>
</organism>
<evidence type="ECO:0000256" key="3">
    <source>
        <dbReference type="ARBA" id="ARBA00022741"/>
    </source>
</evidence>
<dbReference type="SUPFAM" id="SSF50249">
    <property type="entry name" value="Nucleic acid-binding proteins"/>
    <property type="match status" value="1"/>
</dbReference>
<evidence type="ECO:0000259" key="6">
    <source>
        <dbReference type="PROSITE" id="PS50051"/>
    </source>
</evidence>
<dbReference type="GO" id="GO:0017116">
    <property type="term" value="F:single-stranded DNA helicase activity"/>
    <property type="evidence" value="ECO:0007669"/>
    <property type="project" value="TreeGrafter"/>
</dbReference>
<keyword evidence="3" id="KW-0547">Nucleotide-binding</keyword>
<dbReference type="PRINTS" id="PR01658">
    <property type="entry name" value="MCMPROTEIN2"/>
</dbReference>
<dbReference type="Proteomes" id="UP000050790">
    <property type="component" value="Unassembled WGS sequence"/>
</dbReference>
<accession>A0AA84ZPR6</accession>
<dbReference type="PANTHER" id="PTHR11630:SF44">
    <property type="entry name" value="DNA REPLICATION LICENSING FACTOR MCM2"/>
    <property type="match status" value="1"/>
</dbReference>
<comment type="similarity">
    <text evidence="1">Belongs to the MCM family.</text>
</comment>
<dbReference type="PROSITE" id="PS50051">
    <property type="entry name" value="MCM_2"/>
    <property type="match status" value="1"/>
</dbReference>
<proteinExistence type="inferred from homology"/>
<dbReference type="InterPro" id="IPR031327">
    <property type="entry name" value="MCM"/>
</dbReference>
<dbReference type="InterPro" id="IPR001208">
    <property type="entry name" value="MCM_dom"/>
</dbReference>
<dbReference type="WBParaSite" id="SMRG1_38850.1">
    <property type="protein sequence ID" value="SMRG1_38850.1"/>
    <property type="gene ID" value="SMRG1_38850"/>
</dbReference>
<dbReference type="InterPro" id="IPR008045">
    <property type="entry name" value="MCM2"/>
</dbReference>
<keyword evidence="4" id="KW-0067">ATP-binding</keyword>
<dbReference type="SMART" id="SM00350">
    <property type="entry name" value="MCM"/>
    <property type="match status" value="1"/>
</dbReference>
<protein>
    <recommendedName>
        <fullName evidence="2">DNA replication licensing factor MCM2</fullName>
    </recommendedName>
</protein>
<dbReference type="AlphaFoldDB" id="A0AA84ZPR6"/>
<dbReference type="GO" id="GO:1902975">
    <property type="term" value="P:mitotic DNA replication initiation"/>
    <property type="evidence" value="ECO:0007669"/>
    <property type="project" value="TreeGrafter"/>
</dbReference>
<dbReference type="PANTHER" id="PTHR11630">
    <property type="entry name" value="DNA REPLICATION LICENSING FACTOR MCM FAMILY MEMBER"/>
    <property type="match status" value="1"/>
</dbReference>
<dbReference type="GO" id="GO:0003697">
    <property type="term" value="F:single-stranded DNA binding"/>
    <property type="evidence" value="ECO:0007669"/>
    <property type="project" value="TreeGrafter"/>
</dbReference>
<dbReference type="GO" id="GO:0042555">
    <property type="term" value="C:MCM complex"/>
    <property type="evidence" value="ECO:0007669"/>
    <property type="project" value="InterPro"/>
</dbReference>
<evidence type="ECO:0000256" key="1">
    <source>
        <dbReference type="ARBA" id="ARBA00008010"/>
    </source>
</evidence>
<keyword evidence="5" id="KW-0131">Cell cycle</keyword>
<evidence type="ECO:0000256" key="5">
    <source>
        <dbReference type="ARBA" id="ARBA00023306"/>
    </source>
</evidence>
<dbReference type="InterPro" id="IPR012340">
    <property type="entry name" value="NA-bd_OB-fold"/>
</dbReference>
<dbReference type="Gene3D" id="2.40.50.140">
    <property type="entry name" value="Nucleic acid-binding proteins"/>
    <property type="match status" value="1"/>
</dbReference>
<dbReference type="InterPro" id="IPR027417">
    <property type="entry name" value="P-loop_NTPase"/>
</dbReference>
<evidence type="ECO:0000313" key="7">
    <source>
        <dbReference type="Proteomes" id="UP000050790"/>
    </source>
</evidence>
<dbReference type="Pfam" id="PF17207">
    <property type="entry name" value="MCM_OB"/>
    <property type="match status" value="1"/>
</dbReference>
<evidence type="ECO:0000256" key="4">
    <source>
        <dbReference type="ARBA" id="ARBA00022840"/>
    </source>
</evidence>
<sequence length="152" mass="16552">MTVLNNGTVYRNYQRITIQESPGKVPAGRLPRSKDAILLDDLVDSCKPGDEIELTGVYTHSYDGSLNTKHGFPVFATVILANNVVRKDDKVAVGTLTDEDTRAILKLSRDERIGDRIFASIAPSVYGHEDIKRGIALALFGGEPKNPGTLKA</sequence>
<reference evidence="8" key="1">
    <citation type="submission" date="2023-11" db="UniProtKB">
        <authorList>
            <consortium name="WormBaseParasite"/>
        </authorList>
    </citation>
    <scope>IDENTIFICATION</scope>
</reference>
<name>A0AA84ZPR6_9TREM</name>
<dbReference type="GO" id="GO:0005524">
    <property type="term" value="F:ATP binding"/>
    <property type="evidence" value="ECO:0007669"/>
    <property type="project" value="UniProtKB-KW"/>
</dbReference>
<feature type="domain" description="MCM C-terminal AAA(+) ATPase" evidence="6">
    <location>
        <begin position="113"/>
        <end position="152"/>
    </location>
</feature>
<dbReference type="GO" id="GO:0043138">
    <property type="term" value="F:3'-5' DNA helicase activity"/>
    <property type="evidence" value="ECO:0007669"/>
    <property type="project" value="TreeGrafter"/>
</dbReference>
<evidence type="ECO:0000256" key="2">
    <source>
        <dbReference type="ARBA" id="ARBA00018925"/>
    </source>
</evidence>